<dbReference type="AlphaFoldDB" id="A0A9P9WWD9"/>
<accession>A0A9P9WWD9</accession>
<feature type="chain" id="PRO_5040223127" evidence="2">
    <location>
        <begin position="32"/>
        <end position="158"/>
    </location>
</feature>
<reference evidence="3" key="1">
    <citation type="submission" date="2021-03" db="EMBL/GenBank/DDBJ databases">
        <title>Revisited historic fungal species revealed as producer of novel bioactive compounds through whole genome sequencing and comparative genomics.</title>
        <authorList>
            <person name="Vignolle G.A."/>
            <person name="Hochenegger N."/>
            <person name="Mach R.L."/>
            <person name="Mach-Aigner A.R."/>
            <person name="Javad Rahimi M."/>
            <person name="Salim K.A."/>
            <person name="Chan C.M."/>
            <person name="Lim L.B.L."/>
            <person name="Cai F."/>
            <person name="Druzhinina I.S."/>
            <person name="U'Ren J.M."/>
            <person name="Derntl C."/>
        </authorList>
    </citation>
    <scope>NUCLEOTIDE SEQUENCE</scope>
    <source>
        <strain evidence="3">TUCIM 5799</strain>
    </source>
</reference>
<proteinExistence type="predicted"/>
<name>A0A9P9WWD9_9PEZI</name>
<evidence type="ECO:0000256" key="2">
    <source>
        <dbReference type="SAM" id="SignalP"/>
    </source>
</evidence>
<dbReference type="Proteomes" id="UP000829685">
    <property type="component" value="Unassembled WGS sequence"/>
</dbReference>
<sequence length="158" mass="16502">MCSFRTVRSAGRHALIALFVITVLFGTLAAAAPAKYGCMTRGHPSNCTCAMPQPGDCRNATGGAANGSMIHCNATQPYLNTTVLDYGITVSDPDHADSTTDGFSQGLPDSSKKARLPPVPVPKSYGCMRCSHSSAADVHASQIMITIPLLVAVNAYLS</sequence>
<evidence type="ECO:0000313" key="3">
    <source>
        <dbReference type="EMBL" id="KAI1880422.1"/>
    </source>
</evidence>
<feature type="region of interest" description="Disordered" evidence="1">
    <location>
        <begin position="97"/>
        <end position="117"/>
    </location>
</feature>
<dbReference type="EMBL" id="JAFIMR010000003">
    <property type="protein sequence ID" value="KAI1880422.1"/>
    <property type="molecule type" value="Genomic_DNA"/>
</dbReference>
<keyword evidence="2" id="KW-0732">Signal</keyword>
<gene>
    <name evidence="3" type="ORF">JX265_002043</name>
</gene>
<comment type="caution">
    <text evidence="3">The sequence shown here is derived from an EMBL/GenBank/DDBJ whole genome shotgun (WGS) entry which is preliminary data.</text>
</comment>
<organism evidence="3 4">
    <name type="scientific">Neoarthrinium moseri</name>
    <dbReference type="NCBI Taxonomy" id="1658444"/>
    <lineage>
        <taxon>Eukaryota</taxon>
        <taxon>Fungi</taxon>
        <taxon>Dikarya</taxon>
        <taxon>Ascomycota</taxon>
        <taxon>Pezizomycotina</taxon>
        <taxon>Sordariomycetes</taxon>
        <taxon>Xylariomycetidae</taxon>
        <taxon>Amphisphaeriales</taxon>
        <taxon>Apiosporaceae</taxon>
        <taxon>Neoarthrinium</taxon>
    </lineage>
</organism>
<keyword evidence="4" id="KW-1185">Reference proteome</keyword>
<evidence type="ECO:0000313" key="4">
    <source>
        <dbReference type="Proteomes" id="UP000829685"/>
    </source>
</evidence>
<evidence type="ECO:0000256" key="1">
    <source>
        <dbReference type="SAM" id="MobiDB-lite"/>
    </source>
</evidence>
<protein>
    <submittedName>
        <fullName evidence="3">Uncharacterized protein</fullName>
    </submittedName>
</protein>
<feature type="signal peptide" evidence="2">
    <location>
        <begin position="1"/>
        <end position="31"/>
    </location>
</feature>